<evidence type="ECO:0000313" key="4">
    <source>
        <dbReference type="Proteomes" id="UP000269669"/>
    </source>
</evidence>
<protein>
    <recommendedName>
        <fullName evidence="5">Secreted protein (IPTL-CTERM system target)</fullName>
    </recommendedName>
</protein>
<dbReference type="OrthoDB" id="5492317at2"/>
<organism evidence="3 4">
    <name type="scientific">Edaphobacter aggregans</name>
    <dbReference type="NCBI Taxonomy" id="570835"/>
    <lineage>
        <taxon>Bacteria</taxon>
        <taxon>Pseudomonadati</taxon>
        <taxon>Acidobacteriota</taxon>
        <taxon>Terriglobia</taxon>
        <taxon>Terriglobales</taxon>
        <taxon>Acidobacteriaceae</taxon>
        <taxon>Edaphobacter</taxon>
    </lineage>
</organism>
<sequence>MKKTRCTAALAMVAVMCTAPAHPQLNFCFGPTIARSVPNPVFDGNIDGDNGWLNSFLYRGGNGAPDADIILQGNSFTDGGGHQWLALGASVLNDTEWDAGDSVVILFKSGSGSYNEIVVSPLENDVAPTTPIANGRPGASQYSTSSTGSPGTWTLVGNAPSWVTWGSVGTAGGGACTAAQPGTACKWTVELGIDTTAAAAAGVTGIISLNQLYVDVVAIFDRSGPMSYQSSWPNGNTLVDGTDFTITPAVANWGGASTSPNACKGVSVSYADISASPLDVGGNLQAGLSTTLTAKLHNSGANANGVIAHFSHAPFGVCGLVDSCFTEFGTSNTPVSCPNGGTPPSCCTGTAACIPPDMSNNAGTALQASWTPTNADDGHQCIRVKLEATQAGTTFASSGDFHNMWVDHSSNVDVHARIDMTKVPAPEGGGNQRVRLYSYRQTQYAFSDGTAPGVAAATFTAQIITQYRGYRYTGKHVTVNRVKSEIWDPVGSYAYTIQHEVDQAFETGFEQRNATVFDRFCANYTAARTTSGSGDCITTLKARMRKDPALVQQVNTALASLAETPKVTDWTFDLQGVKHVGNNPDQVELEVPLNSAVMLPTKISYVAGKKRCFDLVGAGVPVSAFGLTILGLGVYLPRKRKE</sequence>
<accession>A0A3R9PBH2</accession>
<proteinExistence type="predicted"/>
<keyword evidence="4" id="KW-1185">Reference proteome</keyword>
<comment type="caution">
    <text evidence="3">The sequence shown here is derived from an EMBL/GenBank/DDBJ whole genome shotgun (WGS) entry which is preliminary data.</text>
</comment>
<evidence type="ECO:0000313" key="3">
    <source>
        <dbReference type="EMBL" id="RSL17994.1"/>
    </source>
</evidence>
<name>A0A3R9PBH2_9BACT</name>
<reference evidence="3 4" key="1">
    <citation type="submission" date="2018-12" db="EMBL/GenBank/DDBJ databases">
        <title>Sequencing of bacterial isolates from soil warming experiment in Harvard Forest, Massachusetts, USA.</title>
        <authorList>
            <person name="Deangelis K."/>
        </authorList>
    </citation>
    <scope>NUCLEOTIDE SEQUENCE [LARGE SCALE GENOMIC DNA]</scope>
    <source>
        <strain evidence="3 4">EB153</strain>
    </source>
</reference>
<evidence type="ECO:0000256" key="1">
    <source>
        <dbReference type="SAM" id="Phobius"/>
    </source>
</evidence>
<feature type="signal peptide" evidence="2">
    <location>
        <begin position="1"/>
        <end position="21"/>
    </location>
</feature>
<keyword evidence="2" id="KW-0732">Signal</keyword>
<dbReference type="EMBL" id="RSDW01000001">
    <property type="protein sequence ID" value="RSL17994.1"/>
    <property type="molecule type" value="Genomic_DNA"/>
</dbReference>
<keyword evidence="1" id="KW-1133">Transmembrane helix</keyword>
<dbReference type="Proteomes" id="UP000269669">
    <property type="component" value="Unassembled WGS sequence"/>
</dbReference>
<evidence type="ECO:0000256" key="2">
    <source>
        <dbReference type="SAM" id="SignalP"/>
    </source>
</evidence>
<gene>
    <name evidence="3" type="ORF">EDE15_3547</name>
</gene>
<feature type="transmembrane region" description="Helical" evidence="1">
    <location>
        <begin position="615"/>
        <end position="636"/>
    </location>
</feature>
<dbReference type="RefSeq" id="WP_125486410.1">
    <property type="nucleotide sequence ID" value="NZ_RSDW01000001.1"/>
</dbReference>
<dbReference type="AlphaFoldDB" id="A0A3R9PBH2"/>
<feature type="chain" id="PRO_5018753810" description="Secreted protein (IPTL-CTERM system target)" evidence="2">
    <location>
        <begin position="22"/>
        <end position="642"/>
    </location>
</feature>
<evidence type="ECO:0008006" key="5">
    <source>
        <dbReference type="Google" id="ProtNLM"/>
    </source>
</evidence>
<keyword evidence="1" id="KW-0812">Transmembrane</keyword>
<keyword evidence="1" id="KW-0472">Membrane</keyword>